<feature type="compositionally biased region" description="Polar residues" evidence="8">
    <location>
        <begin position="289"/>
        <end position="300"/>
    </location>
</feature>
<dbReference type="PROSITE" id="PS50106">
    <property type="entry name" value="PDZ"/>
    <property type="match status" value="1"/>
</dbReference>
<evidence type="ECO:0000259" key="9">
    <source>
        <dbReference type="PROSITE" id="PS50023"/>
    </source>
</evidence>
<dbReference type="FunFam" id="2.10.110.10:FF:000020">
    <property type="entry name" value="PDZ and LIM domain protein 5"/>
    <property type="match status" value="1"/>
</dbReference>
<evidence type="ECO:0000313" key="12">
    <source>
        <dbReference type="RefSeq" id="XP_004391556.1"/>
    </source>
</evidence>
<keyword evidence="3 7" id="KW-0479">Metal-binding</keyword>
<evidence type="ECO:0000313" key="11">
    <source>
        <dbReference type="Proteomes" id="UP000245340"/>
    </source>
</evidence>
<dbReference type="InterPro" id="IPR001781">
    <property type="entry name" value="Znf_LIM"/>
</dbReference>
<comment type="subcellular location">
    <subcellularLocation>
        <location evidence="1">Cytoplasm</location>
    </subcellularLocation>
</comment>
<dbReference type="InterPro" id="IPR036034">
    <property type="entry name" value="PDZ_sf"/>
</dbReference>
<dbReference type="InterPro" id="IPR050604">
    <property type="entry name" value="PDZ-LIM_domain"/>
</dbReference>
<dbReference type="GO" id="GO:0007507">
    <property type="term" value="P:heart development"/>
    <property type="evidence" value="ECO:0007669"/>
    <property type="project" value="TreeGrafter"/>
</dbReference>
<evidence type="ECO:0000256" key="7">
    <source>
        <dbReference type="PROSITE-ProRule" id="PRU00125"/>
    </source>
</evidence>
<evidence type="ECO:0000256" key="4">
    <source>
        <dbReference type="ARBA" id="ARBA00022737"/>
    </source>
</evidence>
<dbReference type="FunFam" id="2.30.42.10:FF:000019">
    <property type="entry name" value="LIM domain binding 3 isoform 1"/>
    <property type="match status" value="1"/>
</dbReference>
<dbReference type="GO" id="GO:0030036">
    <property type="term" value="P:actin cytoskeleton organization"/>
    <property type="evidence" value="ECO:0007669"/>
    <property type="project" value="TreeGrafter"/>
</dbReference>
<evidence type="ECO:0000259" key="10">
    <source>
        <dbReference type="PROSITE" id="PS50106"/>
    </source>
</evidence>
<reference evidence="12" key="1">
    <citation type="submission" date="2025-08" db="UniProtKB">
        <authorList>
            <consortium name="RefSeq"/>
        </authorList>
    </citation>
    <scope>IDENTIFICATION</scope>
</reference>
<dbReference type="GO" id="GO:0046872">
    <property type="term" value="F:metal ion binding"/>
    <property type="evidence" value="ECO:0007669"/>
    <property type="project" value="UniProtKB-KW"/>
</dbReference>
<dbReference type="Gene3D" id="2.30.42.10">
    <property type="match status" value="1"/>
</dbReference>
<keyword evidence="4" id="KW-0677">Repeat</keyword>
<evidence type="ECO:0000256" key="8">
    <source>
        <dbReference type="SAM" id="MobiDB-lite"/>
    </source>
</evidence>
<gene>
    <name evidence="12" type="primary">PDLIM5</name>
</gene>
<evidence type="ECO:0000256" key="1">
    <source>
        <dbReference type="ARBA" id="ARBA00004496"/>
    </source>
</evidence>
<feature type="domain" description="LIM zinc-binding" evidence="9">
    <location>
        <begin position="520"/>
        <end position="579"/>
    </location>
</feature>
<dbReference type="PANTHER" id="PTHR24214">
    <property type="entry name" value="PDZ AND LIM DOMAIN PROTEIN ZASP"/>
    <property type="match status" value="1"/>
</dbReference>
<dbReference type="SMART" id="SM00228">
    <property type="entry name" value="PDZ"/>
    <property type="match status" value="1"/>
</dbReference>
<dbReference type="Gene3D" id="2.10.110.10">
    <property type="entry name" value="Cysteine Rich Protein"/>
    <property type="match status" value="3"/>
</dbReference>
<evidence type="ECO:0000256" key="5">
    <source>
        <dbReference type="ARBA" id="ARBA00022833"/>
    </source>
</evidence>
<protein>
    <submittedName>
        <fullName evidence="12">PDZ and LIM domain protein 5 isoform X6</fullName>
    </submittedName>
</protein>
<dbReference type="SUPFAM" id="SSF50156">
    <property type="entry name" value="PDZ domain-like"/>
    <property type="match status" value="1"/>
</dbReference>
<dbReference type="CDD" id="cd09453">
    <property type="entry name" value="LIM1_ENH"/>
    <property type="match status" value="1"/>
</dbReference>
<dbReference type="GO" id="GO:0003779">
    <property type="term" value="F:actin binding"/>
    <property type="evidence" value="ECO:0007669"/>
    <property type="project" value="TreeGrafter"/>
</dbReference>
<dbReference type="CDD" id="cd06753">
    <property type="entry name" value="PDZ_PDLIM-like"/>
    <property type="match status" value="1"/>
</dbReference>
<dbReference type="PROSITE" id="PS50023">
    <property type="entry name" value="LIM_DOMAIN_2"/>
    <property type="match status" value="3"/>
</dbReference>
<dbReference type="GO" id="GO:0001725">
    <property type="term" value="C:stress fiber"/>
    <property type="evidence" value="ECO:0007669"/>
    <property type="project" value="TreeGrafter"/>
</dbReference>
<evidence type="ECO:0000256" key="3">
    <source>
        <dbReference type="ARBA" id="ARBA00022723"/>
    </source>
</evidence>
<dbReference type="GO" id="GO:0051371">
    <property type="term" value="F:muscle alpha-actinin binding"/>
    <property type="evidence" value="ECO:0007669"/>
    <property type="project" value="TreeGrafter"/>
</dbReference>
<dbReference type="GO" id="GO:0031941">
    <property type="term" value="C:filamentous actin"/>
    <property type="evidence" value="ECO:0007669"/>
    <property type="project" value="TreeGrafter"/>
</dbReference>
<feature type="compositionally biased region" description="Low complexity" evidence="8">
    <location>
        <begin position="366"/>
        <end position="381"/>
    </location>
</feature>
<feature type="domain" description="LIM zinc-binding" evidence="9">
    <location>
        <begin position="460"/>
        <end position="519"/>
    </location>
</feature>
<dbReference type="PANTHER" id="PTHR24214:SF32">
    <property type="entry name" value="PDZ AND LIM DOMAIN PROTEIN 5"/>
    <property type="match status" value="1"/>
</dbReference>
<dbReference type="SUPFAM" id="SSF57716">
    <property type="entry name" value="Glucocorticoid receptor-like (DNA-binding domain)"/>
    <property type="match status" value="3"/>
</dbReference>
<evidence type="ECO:0000256" key="6">
    <source>
        <dbReference type="ARBA" id="ARBA00023038"/>
    </source>
</evidence>
<accession>A0A2U3VAT1</accession>
<feature type="region of interest" description="Disordered" evidence="8">
    <location>
        <begin position="289"/>
        <end position="384"/>
    </location>
</feature>
<dbReference type="FunFam" id="2.10.110.10:FF:000010">
    <property type="entry name" value="PDZ and LIM domain protein 5"/>
    <property type="match status" value="1"/>
</dbReference>
<dbReference type="Pfam" id="PF00595">
    <property type="entry name" value="PDZ"/>
    <property type="match status" value="1"/>
</dbReference>
<dbReference type="GO" id="GO:0030018">
    <property type="term" value="C:Z disc"/>
    <property type="evidence" value="ECO:0007669"/>
    <property type="project" value="TreeGrafter"/>
</dbReference>
<keyword evidence="2" id="KW-0963">Cytoplasm</keyword>
<organism evidence="11 12">
    <name type="scientific">Odobenus rosmarus divergens</name>
    <name type="common">Pacific walrus</name>
    <dbReference type="NCBI Taxonomy" id="9708"/>
    <lineage>
        <taxon>Eukaryota</taxon>
        <taxon>Metazoa</taxon>
        <taxon>Chordata</taxon>
        <taxon>Craniata</taxon>
        <taxon>Vertebrata</taxon>
        <taxon>Euteleostomi</taxon>
        <taxon>Mammalia</taxon>
        <taxon>Eutheria</taxon>
        <taxon>Laurasiatheria</taxon>
        <taxon>Carnivora</taxon>
        <taxon>Caniformia</taxon>
        <taxon>Pinnipedia</taxon>
        <taxon>Odobenidae</taxon>
        <taxon>Odobenus</taxon>
    </lineage>
</organism>
<feature type="domain" description="LIM zinc-binding" evidence="9">
    <location>
        <begin position="401"/>
        <end position="459"/>
    </location>
</feature>
<dbReference type="GeneID" id="101373857"/>
<evidence type="ECO:0000256" key="2">
    <source>
        <dbReference type="ARBA" id="ARBA00022490"/>
    </source>
</evidence>
<dbReference type="PROSITE" id="PS00478">
    <property type="entry name" value="LIM_DOMAIN_1"/>
    <property type="match status" value="1"/>
</dbReference>
<dbReference type="GO" id="GO:0061061">
    <property type="term" value="P:muscle structure development"/>
    <property type="evidence" value="ECO:0007669"/>
    <property type="project" value="TreeGrafter"/>
</dbReference>
<sequence length="579" mass="62861">MSNYSVSLVGPAPWGFRLQGGKDFNMPLTISSLKDGGKASQANVRIGDVVLSIDGISAHGMTHLEAQNKIKGCTDSLNMTLQRASATPKPEPVPVQKPTVTSLCSETAQELAEGQRRGSQGDIKQQNGPPRKHIVERNTEFYHIPTHSDASKKRLMEDTEDWRPRTGTTQSRSFRILAQITGTEHLKESDTENTKKANVSSTTNVVTSSLEGFRNFSTFSPPARYSAAVLSSAAATVSAVLAANTRLSSPDKYHSLLDALCISPVSKPLAFSYLQSSRKSSGSIHVKKISNTQDTSQQLAPSVASARSMPERRESPASTRPGVTGLTTAAAFKPPGSTNIVKSPSWPQPNQAALSTGRISNSGTLSGAAAPASSARGQPQPGDQDTLVQRAEHIPAGKRTPMCAHCNQVIRGPFLVALGKSWHPEEFNCAHCKNTMAYIGFVEEKGALYCELCYEKFFAPECGRCQRKILGEVINALKQTWHVSCFVCVACGKPIRNNVFHLEDGEPYCETDYYALFGTICHGCEFPIEAGDMFLEALGYTWHDTCFVCSVCCESLEGQTFFSKKDKPLCKKHAHSVNF</sequence>
<dbReference type="GO" id="GO:0005912">
    <property type="term" value="C:adherens junction"/>
    <property type="evidence" value="ECO:0007669"/>
    <property type="project" value="TreeGrafter"/>
</dbReference>
<feature type="domain" description="PDZ" evidence="10">
    <location>
        <begin position="10"/>
        <end position="85"/>
    </location>
</feature>
<dbReference type="RefSeq" id="XP_004391556.1">
    <property type="nucleotide sequence ID" value="XM_004391499.1"/>
</dbReference>
<keyword evidence="6 7" id="KW-0440">LIM domain</keyword>
<feature type="region of interest" description="Disordered" evidence="8">
    <location>
        <begin position="108"/>
        <end position="131"/>
    </location>
</feature>
<dbReference type="AlphaFoldDB" id="A0A2U3VAT1"/>
<dbReference type="InterPro" id="IPR001478">
    <property type="entry name" value="PDZ"/>
</dbReference>
<proteinExistence type="predicted"/>
<dbReference type="Proteomes" id="UP000245340">
    <property type="component" value="Unplaced"/>
</dbReference>
<dbReference type="FunFam" id="2.10.110.10:FF:000014">
    <property type="entry name" value="PDZ and LIM domain protein 5"/>
    <property type="match status" value="1"/>
</dbReference>
<feature type="compositionally biased region" description="Polar residues" evidence="8">
    <location>
        <begin position="348"/>
        <end position="365"/>
    </location>
</feature>
<keyword evidence="5 7" id="KW-0862">Zinc</keyword>
<keyword evidence="11" id="KW-1185">Reference proteome</keyword>
<name>A0A2U3VAT1_ODORO</name>
<dbReference type="Pfam" id="PF00412">
    <property type="entry name" value="LIM"/>
    <property type="match status" value="3"/>
</dbReference>
<dbReference type="SMART" id="SM00132">
    <property type="entry name" value="LIM"/>
    <property type="match status" value="3"/>
</dbReference>
<dbReference type="CTD" id="10611"/>
<dbReference type="CDD" id="cd09459">
    <property type="entry name" value="LIM3_ENH"/>
    <property type="match status" value="1"/>
</dbReference>